<reference evidence="1 2" key="1">
    <citation type="submission" date="2019-06" db="EMBL/GenBank/DDBJ databases">
        <title>Whole genome shotgun sequence of Vibrio comitans NBRC 102076.</title>
        <authorList>
            <person name="Hosoyama A."/>
            <person name="Uohara A."/>
            <person name="Ohji S."/>
            <person name="Ichikawa N."/>
        </authorList>
    </citation>
    <scope>NUCLEOTIDE SEQUENCE [LARGE SCALE GENOMIC DNA]</scope>
    <source>
        <strain evidence="1 2">NBRC 102076</strain>
    </source>
</reference>
<proteinExistence type="predicted"/>
<evidence type="ECO:0000313" key="1">
    <source>
        <dbReference type="EMBL" id="GEA61883.1"/>
    </source>
</evidence>
<protein>
    <submittedName>
        <fullName evidence="1">Uncharacterized protein</fullName>
    </submittedName>
</protein>
<sequence length="56" mass="6052">MYVVVTSITAISISVFTEQCSGSSVVEEDDEEPQPISDVVISVASKTFFMVGILYC</sequence>
<organism evidence="1 2">
    <name type="scientific">Vibrio comitans NBRC 102076</name>
    <dbReference type="NCBI Taxonomy" id="1219078"/>
    <lineage>
        <taxon>Bacteria</taxon>
        <taxon>Pseudomonadati</taxon>
        <taxon>Pseudomonadota</taxon>
        <taxon>Gammaproteobacteria</taxon>
        <taxon>Vibrionales</taxon>
        <taxon>Vibrionaceae</taxon>
        <taxon>Vibrio</taxon>
    </lineage>
</organism>
<evidence type="ECO:0000313" key="2">
    <source>
        <dbReference type="Proteomes" id="UP000318242"/>
    </source>
</evidence>
<comment type="caution">
    <text evidence="1">The sequence shown here is derived from an EMBL/GenBank/DDBJ whole genome shotgun (WGS) entry which is preliminary data.</text>
</comment>
<gene>
    <name evidence="1" type="ORF">VCO01S_30760</name>
</gene>
<dbReference type="Proteomes" id="UP000318242">
    <property type="component" value="Unassembled WGS sequence"/>
</dbReference>
<name>A0A4Y3IQW9_9VIBR</name>
<accession>A0A4Y3IQW9</accession>
<dbReference type="EMBL" id="BJLH01000014">
    <property type="protein sequence ID" value="GEA61883.1"/>
    <property type="molecule type" value="Genomic_DNA"/>
</dbReference>
<dbReference type="AlphaFoldDB" id="A0A4Y3IQW9"/>
<keyword evidence="2" id="KW-1185">Reference proteome</keyword>